<dbReference type="InterPro" id="IPR036388">
    <property type="entry name" value="WH-like_DNA-bd_sf"/>
</dbReference>
<feature type="domain" description="ETS" evidence="5">
    <location>
        <begin position="60"/>
        <end position="140"/>
    </location>
</feature>
<evidence type="ECO:0000259" key="5">
    <source>
        <dbReference type="PROSITE" id="PS50061"/>
    </source>
</evidence>
<keyword evidence="7" id="KW-1185">Reference proteome</keyword>
<sequence length="289" mass="32348">HMNPVTLQLHWAAQMLQLQQAAAMRAASAAAAANAVALTPPNENSPPMDMKPTTPPGEQIELRQFLLQLLQEGGNLHLIRWTNKDEQMFKLVNPQEVARRWGEQTGHPGMNYEKMSRTLRFNYQRKTIEKVGKQFEYRFLGLPDTTTKKISPRRIGRRHQRPECESPSTEKTQTTIAASSPPPTLLQPLQPLNLQHLLQLQNLQSQLMVQRALLPLSMPFLSLLHSPPDGSLLPLPPQISPRPQFSVSSILGLTQDKDDQSILGLAPDQDEAPADNDDQDDPADPTHDV</sequence>
<comment type="subcellular location">
    <subcellularLocation>
        <location evidence="3">Nucleus</location>
    </subcellularLocation>
</comment>
<evidence type="ECO:0000313" key="6">
    <source>
        <dbReference type="EMBL" id="GMS82235.1"/>
    </source>
</evidence>
<protein>
    <recommendedName>
        <fullName evidence="5">ETS domain-containing protein</fullName>
    </recommendedName>
</protein>
<evidence type="ECO:0000256" key="3">
    <source>
        <dbReference type="RuleBase" id="RU004019"/>
    </source>
</evidence>
<dbReference type="Pfam" id="PF00178">
    <property type="entry name" value="Ets"/>
    <property type="match status" value="1"/>
</dbReference>
<name>A0AAV5SH99_9BILA</name>
<dbReference type="InterPro" id="IPR046328">
    <property type="entry name" value="ETS_fam"/>
</dbReference>
<evidence type="ECO:0000256" key="4">
    <source>
        <dbReference type="SAM" id="MobiDB-lite"/>
    </source>
</evidence>
<dbReference type="PRINTS" id="PR00454">
    <property type="entry name" value="ETSDOMAIN"/>
</dbReference>
<dbReference type="PROSITE" id="PS50061">
    <property type="entry name" value="ETS_DOMAIN_3"/>
    <property type="match status" value="1"/>
</dbReference>
<reference evidence="6" key="1">
    <citation type="submission" date="2023-10" db="EMBL/GenBank/DDBJ databases">
        <title>Genome assembly of Pristionchus species.</title>
        <authorList>
            <person name="Yoshida K."/>
            <person name="Sommer R.J."/>
        </authorList>
    </citation>
    <scope>NUCLEOTIDE SEQUENCE</scope>
    <source>
        <strain evidence="6">RS0144</strain>
    </source>
</reference>
<organism evidence="6 7">
    <name type="scientific">Pristionchus entomophagus</name>
    <dbReference type="NCBI Taxonomy" id="358040"/>
    <lineage>
        <taxon>Eukaryota</taxon>
        <taxon>Metazoa</taxon>
        <taxon>Ecdysozoa</taxon>
        <taxon>Nematoda</taxon>
        <taxon>Chromadorea</taxon>
        <taxon>Rhabditida</taxon>
        <taxon>Rhabditina</taxon>
        <taxon>Diplogasteromorpha</taxon>
        <taxon>Diplogasteroidea</taxon>
        <taxon>Neodiplogasteridae</taxon>
        <taxon>Pristionchus</taxon>
    </lineage>
</organism>
<comment type="similarity">
    <text evidence="1 3">Belongs to the ETS family.</text>
</comment>
<dbReference type="GO" id="GO:0005634">
    <property type="term" value="C:nucleus"/>
    <property type="evidence" value="ECO:0007669"/>
    <property type="project" value="UniProtKB-SubCell"/>
</dbReference>
<feature type="region of interest" description="Disordered" evidence="4">
    <location>
        <begin position="148"/>
        <end position="181"/>
    </location>
</feature>
<feature type="non-terminal residue" evidence="6">
    <location>
        <position position="1"/>
    </location>
</feature>
<evidence type="ECO:0000256" key="2">
    <source>
        <dbReference type="ARBA" id="ARBA00023125"/>
    </source>
</evidence>
<feature type="compositionally biased region" description="Polar residues" evidence="4">
    <location>
        <begin position="166"/>
        <end position="178"/>
    </location>
</feature>
<feature type="compositionally biased region" description="Basic residues" evidence="4">
    <location>
        <begin position="150"/>
        <end position="160"/>
    </location>
</feature>
<dbReference type="GO" id="GO:0000981">
    <property type="term" value="F:DNA-binding transcription factor activity, RNA polymerase II-specific"/>
    <property type="evidence" value="ECO:0007669"/>
    <property type="project" value="TreeGrafter"/>
</dbReference>
<dbReference type="InterPro" id="IPR000418">
    <property type="entry name" value="Ets_dom"/>
</dbReference>
<keyword evidence="2 3" id="KW-0238">DNA-binding</keyword>
<dbReference type="GO" id="GO:0030154">
    <property type="term" value="P:cell differentiation"/>
    <property type="evidence" value="ECO:0007669"/>
    <property type="project" value="TreeGrafter"/>
</dbReference>
<dbReference type="EMBL" id="BTSX01000002">
    <property type="protein sequence ID" value="GMS82235.1"/>
    <property type="molecule type" value="Genomic_DNA"/>
</dbReference>
<proteinExistence type="inferred from homology"/>
<evidence type="ECO:0000313" key="7">
    <source>
        <dbReference type="Proteomes" id="UP001432027"/>
    </source>
</evidence>
<dbReference type="GO" id="GO:0043565">
    <property type="term" value="F:sequence-specific DNA binding"/>
    <property type="evidence" value="ECO:0007669"/>
    <property type="project" value="InterPro"/>
</dbReference>
<dbReference type="SMART" id="SM00413">
    <property type="entry name" value="ETS"/>
    <property type="match status" value="1"/>
</dbReference>
<accession>A0AAV5SH99</accession>
<dbReference type="Gene3D" id="1.10.10.10">
    <property type="entry name" value="Winged helix-like DNA-binding domain superfamily/Winged helix DNA-binding domain"/>
    <property type="match status" value="1"/>
</dbReference>
<feature type="compositionally biased region" description="Acidic residues" evidence="4">
    <location>
        <begin position="268"/>
        <end position="283"/>
    </location>
</feature>
<dbReference type="Proteomes" id="UP001432027">
    <property type="component" value="Unassembled WGS sequence"/>
</dbReference>
<dbReference type="AlphaFoldDB" id="A0AAV5SH99"/>
<keyword evidence="3" id="KW-0539">Nucleus</keyword>
<dbReference type="PANTHER" id="PTHR11849">
    <property type="entry name" value="ETS"/>
    <property type="match status" value="1"/>
</dbReference>
<gene>
    <name evidence="6" type="ORF">PENTCL1PPCAC_4410</name>
</gene>
<comment type="caution">
    <text evidence="6">The sequence shown here is derived from an EMBL/GenBank/DDBJ whole genome shotgun (WGS) entry which is preliminary data.</text>
</comment>
<dbReference type="InterPro" id="IPR036390">
    <property type="entry name" value="WH_DNA-bd_sf"/>
</dbReference>
<dbReference type="SUPFAM" id="SSF46785">
    <property type="entry name" value="Winged helix' DNA-binding domain"/>
    <property type="match status" value="1"/>
</dbReference>
<feature type="region of interest" description="Disordered" evidence="4">
    <location>
        <begin position="247"/>
        <end position="289"/>
    </location>
</feature>
<evidence type="ECO:0000256" key="1">
    <source>
        <dbReference type="ARBA" id="ARBA00005562"/>
    </source>
</evidence>